<proteinExistence type="predicted"/>
<gene>
    <name evidence="1" type="ORF">SOIL9_24680</name>
</gene>
<evidence type="ECO:0000313" key="2">
    <source>
        <dbReference type="Proteomes" id="UP000464178"/>
    </source>
</evidence>
<dbReference type="KEGG" id="gms:SOIL9_24680"/>
<sequence length="293" mass="30628">MAEQLYGLTSRSAHQVRQKVLDNGGTAGEQTARAHQVRGTTWVKVTGAAVSGWHPGVVSLDTTGTWEDQENKVLVASSDGTSLTTGKRYLCTRTGDDSFDETATARFRAEASGGGSGDVVGPASARDRGIAIFDGTTGKLIKDNNYYTITTGQSIAHVNTSQDGSPIAAMGTGFVRVSLNDILTGTLLTDYAAINAGGSGSSGPNLSLSHVGGPQLQLRNYLSELQAVTYYNGRFTLYGTGGGFNAWTQRYAIARFNGSSTTTYDGIDTTFQVTQSGVTKTVNVVGGIIVGIS</sequence>
<organism evidence="1 2">
    <name type="scientific">Gemmata massiliana</name>
    <dbReference type="NCBI Taxonomy" id="1210884"/>
    <lineage>
        <taxon>Bacteria</taxon>
        <taxon>Pseudomonadati</taxon>
        <taxon>Planctomycetota</taxon>
        <taxon>Planctomycetia</taxon>
        <taxon>Gemmatales</taxon>
        <taxon>Gemmataceae</taxon>
        <taxon>Gemmata</taxon>
    </lineage>
</organism>
<dbReference type="Proteomes" id="UP000464178">
    <property type="component" value="Chromosome"/>
</dbReference>
<accession>A0A6P2D433</accession>
<protein>
    <submittedName>
        <fullName evidence="1">Uncharacterized protein</fullName>
    </submittedName>
</protein>
<dbReference type="RefSeq" id="WP_162669686.1">
    <property type="nucleotide sequence ID" value="NZ_LR593886.1"/>
</dbReference>
<dbReference type="EMBL" id="LR593886">
    <property type="protein sequence ID" value="VTR95246.1"/>
    <property type="molecule type" value="Genomic_DNA"/>
</dbReference>
<keyword evidence="2" id="KW-1185">Reference proteome</keyword>
<reference evidence="1 2" key="1">
    <citation type="submission" date="2019-05" db="EMBL/GenBank/DDBJ databases">
        <authorList>
            <consortium name="Science for Life Laboratories"/>
        </authorList>
    </citation>
    <scope>NUCLEOTIDE SEQUENCE [LARGE SCALE GENOMIC DNA]</scope>
    <source>
        <strain evidence="1">Soil9</strain>
    </source>
</reference>
<evidence type="ECO:0000313" key="1">
    <source>
        <dbReference type="EMBL" id="VTR95246.1"/>
    </source>
</evidence>
<dbReference type="AlphaFoldDB" id="A0A6P2D433"/>
<name>A0A6P2D433_9BACT</name>